<dbReference type="Pfam" id="PF04199">
    <property type="entry name" value="Cyclase"/>
    <property type="match status" value="1"/>
</dbReference>
<dbReference type="RefSeq" id="WP_246905896.1">
    <property type="nucleotide sequence ID" value="NZ_JALJRB010000008.1"/>
</dbReference>
<dbReference type="InterPro" id="IPR037175">
    <property type="entry name" value="KFase_sf"/>
</dbReference>
<evidence type="ECO:0000313" key="1">
    <source>
        <dbReference type="EMBL" id="MCJ8500698.1"/>
    </source>
</evidence>
<accession>A0AA41UPQ8</accession>
<keyword evidence="2" id="KW-1185">Reference proteome</keyword>
<organism evidence="1 2">
    <name type="scientific">Desulfatitalea alkaliphila</name>
    <dbReference type="NCBI Taxonomy" id="2929485"/>
    <lineage>
        <taxon>Bacteria</taxon>
        <taxon>Pseudomonadati</taxon>
        <taxon>Thermodesulfobacteriota</taxon>
        <taxon>Desulfobacteria</taxon>
        <taxon>Desulfobacterales</taxon>
        <taxon>Desulfosarcinaceae</taxon>
        <taxon>Desulfatitalea</taxon>
    </lineage>
</organism>
<dbReference type="AlphaFoldDB" id="A0AA41UPQ8"/>
<dbReference type="InterPro" id="IPR007325">
    <property type="entry name" value="KFase/CYL"/>
</dbReference>
<comment type="caution">
    <text evidence="1">The sequence shown here is derived from an EMBL/GenBank/DDBJ whole genome shotgun (WGS) entry which is preliminary data.</text>
</comment>
<name>A0AA41UPQ8_9BACT</name>
<gene>
    <name evidence="1" type="ORF">MRX98_08950</name>
</gene>
<proteinExistence type="predicted"/>
<dbReference type="SUPFAM" id="SSF102198">
    <property type="entry name" value="Putative cyclase"/>
    <property type="match status" value="1"/>
</dbReference>
<sequence>MKDYIETLLNNSRVFDLGQPIYPGMPHHPNQPPFGYVLLKKHGDITMGDQEISFLNDLFMMGGHTGTHLDAVGHVACNNRVYNDLDISDLQSYQNGLQRWSIEETAPVVRRGILLDIPDLLDMEVLPNDFAIGQKELQDACSRKKVRIQRGDVVLIRTGWIRYWEDRKKYLSIKEGVPGVVESGARFLASCQAGFVGSDTTAFEKVPPHHLPCHVILLKENGIQIMEMLNLEELSSNGIIDFLFIALPLKIRGGAGSPIRPIAIV</sequence>
<dbReference type="GO" id="GO:0019441">
    <property type="term" value="P:L-tryptophan catabolic process to kynurenine"/>
    <property type="evidence" value="ECO:0007669"/>
    <property type="project" value="InterPro"/>
</dbReference>
<protein>
    <submittedName>
        <fullName evidence="1">Cyclase family protein</fullName>
    </submittedName>
</protein>
<evidence type="ECO:0000313" key="2">
    <source>
        <dbReference type="Proteomes" id="UP001165427"/>
    </source>
</evidence>
<dbReference type="EMBL" id="JALJRB010000008">
    <property type="protein sequence ID" value="MCJ8500698.1"/>
    <property type="molecule type" value="Genomic_DNA"/>
</dbReference>
<reference evidence="1" key="1">
    <citation type="submission" date="2022-04" db="EMBL/GenBank/DDBJ databases">
        <title>Desulfatitalea alkaliphila sp. nov., a novel anaerobic sulfate-reducing bacterium isolated from terrestrial mud volcano, Taman Peninsula, Russia.</title>
        <authorList>
            <person name="Khomyakova M.A."/>
            <person name="Merkel A.Y."/>
            <person name="Slobodkin A.I."/>
        </authorList>
    </citation>
    <scope>NUCLEOTIDE SEQUENCE</scope>
    <source>
        <strain evidence="1">M08but</strain>
    </source>
</reference>
<dbReference type="GO" id="GO:0004061">
    <property type="term" value="F:arylformamidase activity"/>
    <property type="evidence" value="ECO:0007669"/>
    <property type="project" value="InterPro"/>
</dbReference>
<dbReference type="Proteomes" id="UP001165427">
    <property type="component" value="Unassembled WGS sequence"/>
</dbReference>
<dbReference type="PANTHER" id="PTHR34861:SF10">
    <property type="entry name" value="CYCLASE"/>
    <property type="match status" value="1"/>
</dbReference>
<dbReference type="Gene3D" id="3.50.30.50">
    <property type="entry name" value="Putative cyclase"/>
    <property type="match status" value="1"/>
</dbReference>
<dbReference type="PANTHER" id="PTHR34861">
    <property type="match status" value="1"/>
</dbReference>